<dbReference type="InParanoid" id="A0A7J6J8D2"/>
<accession>A0A7J6J8D2</accession>
<comment type="caution">
    <text evidence="1">The sequence shown here is derived from an EMBL/GenBank/DDBJ whole genome shotgun (WGS) entry which is preliminary data.</text>
</comment>
<sequence>MDNRHPPPILLSCHVSLRRPCFSVRTVKNGANNSNRCAANTQKHRHAGRHMVDAPSGTPAPIIGITFSPPHSTRREPGTTYAIHPSIVQWRLLNDLDPRFPFSFPRMTARARHGESRELLPIKHTRK</sequence>
<organism evidence="1 2">
    <name type="scientific">Colletotrichum fructicola (strain Nara gc5)</name>
    <name type="common">Anthracnose fungus</name>
    <name type="synonym">Colletotrichum gloeosporioides (strain Nara gc5)</name>
    <dbReference type="NCBI Taxonomy" id="1213859"/>
    <lineage>
        <taxon>Eukaryota</taxon>
        <taxon>Fungi</taxon>
        <taxon>Dikarya</taxon>
        <taxon>Ascomycota</taxon>
        <taxon>Pezizomycotina</taxon>
        <taxon>Sordariomycetes</taxon>
        <taxon>Hypocreomycetidae</taxon>
        <taxon>Glomerellales</taxon>
        <taxon>Glomerellaceae</taxon>
        <taxon>Colletotrichum</taxon>
        <taxon>Colletotrichum gloeosporioides species complex</taxon>
    </lineage>
</organism>
<dbReference type="RefSeq" id="XP_066009006.1">
    <property type="nucleotide sequence ID" value="XM_066151667.1"/>
</dbReference>
<reference evidence="1 2" key="2">
    <citation type="submission" date="2020-04" db="EMBL/GenBank/DDBJ databases">
        <title>Genome sequencing and assembly of multiple isolates from the Colletotrichum gloeosporioides species complex.</title>
        <authorList>
            <person name="Gan P."/>
            <person name="Shirasu K."/>
        </authorList>
    </citation>
    <scope>NUCLEOTIDE SEQUENCE [LARGE SCALE GENOMIC DNA]</scope>
    <source>
        <strain evidence="1 2">Nara gc5</strain>
    </source>
</reference>
<reference evidence="1 2" key="1">
    <citation type="submission" date="2012-08" db="EMBL/GenBank/DDBJ databases">
        <authorList>
            <person name="Gan P.H.P."/>
            <person name="Ikeda K."/>
            <person name="Irieda H."/>
            <person name="Narusaka M."/>
            <person name="O'Connell R.J."/>
            <person name="Narusaka Y."/>
            <person name="Takano Y."/>
            <person name="Kubo Y."/>
            <person name="Shirasu K."/>
        </authorList>
    </citation>
    <scope>NUCLEOTIDE SEQUENCE [LARGE SCALE GENOMIC DNA]</scope>
    <source>
        <strain evidence="1 2">Nara gc5</strain>
    </source>
</reference>
<keyword evidence="2" id="KW-1185">Reference proteome</keyword>
<dbReference type="EMBL" id="ANPB02000003">
    <property type="protein sequence ID" value="KAF4486278.1"/>
    <property type="molecule type" value="Genomic_DNA"/>
</dbReference>
<proteinExistence type="predicted"/>
<dbReference type="AlphaFoldDB" id="A0A7J6J8D2"/>
<name>A0A7J6J8D2_COLFN</name>
<dbReference type="GeneID" id="90979904"/>
<evidence type="ECO:0000313" key="2">
    <source>
        <dbReference type="Proteomes" id="UP000011096"/>
    </source>
</evidence>
<protein>
    <submittedName>
        <fullName evidence="1">Uncharacterized protein</fullName>
    </submittedName>
</protein>
<evidence type="ECO:0000313" key="1">
    <source>
        <dbReference type="EMBL" id="KAF4486278.1"/>
    </source>
</evidence>
<dbReference type="Proteomes" id="UP000011096">
    <property type="component" value="Unassembled WGS sequence"/>
</dbReference>
<gene>
    <name evidence="1" type="ORF">CGGC5_v006218</name>
</gene>